<evidence type="ECO:0000256" key="7">
    <source>
        <dbReference type="ARBA" id="ARBA00023136"/>
    </source>
</evidence>
<dbReference type="InterPro" id="IPR027417">
    <property type="entry name" value="P-loop_NTPase"/>
</dbReference>
<dbReference type="PROSITE" id="PS50893">
    <property type="entry name" value="ABC_TRANSPORTER_2"/>
    <property type="match status" value="1"/>
</dbReference>
<dbReference type="EMBL" id="CAXLJM020000128">
    <property type="protein sequence ID" value="CAL8139528.1"/>
    <property type="molecule type" value="Genomic_DNA"/>
</dbReference>
<evidence type="ECO:0000256" key="4">
    <source>
        <dbReference type="ARBA" id="ARBA00022741"/>
    </source>
</evidence>
<sequence>MHFFEKTCAGQAINRLSKDMSIIDDLLPPTFMELVGVIFEILGCLVILACTNFWFIVPAIAFICTNLVVYRMYHMTAADLKRIEGNMRSPIYSHLSKTLQGVSTIRAFGQEQAFIMIFDRLQDNHTASWNLFISAHSWLGVVVDCVSLVLIGMISLSFFYVDTNPAAVGLTISKMIELSILVQFAVGEMSSTETQMISVERVLEYAHPEKQGQFEIFSGPAPPEEWPSEGKIEMNSLRLTPTHGEIELIIEAGQKIGIVGRAGSGKTTLLNSLFRIIEPYSGSITIDGVNLKTLGLQNLRSRISIIPQNPCMFAGTVRQNMDPFNNFSDEEIWDALRECVMYEAINRLDNGLNAAVHEYGSNFSAGQRQFICLARAILGKKKILLCDEPTASLDGLSSILMIQNIKNHFESSTVLLVAHRISSVMHCDKLVVMEGGEIVDQGSPLDLLKKQYGPFYEMVKQLGQRIFDELLDMANETQEEKNAKKSKRRKSTAAAIDMLPSTGIGLSARFGNLRNSKL</sequence>
<organism evidence="11 12">
    <name type="scientific">Orchesella dallaii</name>
    <dbReference type="NCBI Taxonomy" id="48710"/>
    <lineage>
        <taxon>Eukaryota</taxon>
        <taxon>Metazoa</taxon>
        <taxon>Ecdysozoa</taxon>
        <taxon>Arthropoda</taxon>
        <taxon>Hexapoda</taxon>
        <taxon>Collembola</taxon>
        <taxon>Entomobryomorpha</taxon>
        <taxon>Entomobryoidea</taxon>
        <taxon>Orchesellidae</taxon>
        <taxon>Orchesellinae</taxon>
        <taxon>Orchesella</taxon>
    </lineage>
</organism>
<dbReference type="CDD" id="cd18580">
    <property type="entry name" value="ABC_6TM_ABCC_D2"/>
    <property type="match status" value="1"/>
</dbReference>
<feature type="transmembrane region" description="Helical" evidence="8">
    <location>
        <begin position="138"/>
        <end position="160"/>
    </location>
</feature>
<evidence type="ECO:0000256" key="2">
    <source>
        <dbReference type="ARBA" id="ARBA00022448"/>
    </source>
</evidence>
<dbReference type="SMART" id="SM00382">
    <property type="entry name" value="AAA"/>
    <property type="match status" value="1"/>
</dbReference>
<keyword evidence="3 8" id="KW-0812">Transmembrane</keyword>
<proteinExistence type="predicted"/>
<reference evidence="11 12" key="1">
    <citation type="submission" date="2024-08" db="EMBL/GenBank/DDBJ databases">
        <authorList>
            <person name="Cucini C."/>
            <person name="Frati F."/>
        </authorList>
    </citation>
    <scope>NUCLEOTIDE SEQUENCE [LARGE SCALE GENOMIC DNA]</scope>
</reference>
<keyword evidence="12" id="KW-1185">Reference proteome</keyword>
<keyword evidence="5" id="KW-0067">ATP-binding</keyword>
<dbReference type="InterPro" id="IPR003593">
    <property type="entry name" value="AAA+_ATPase"/>
</dbReference>
<gene>
    <name evidence="11" type="ORF">ODALV1_LOCUS27875</name>
</gene>
<evidence type="ECO:0000256" key="3">
    <source>
        <dbReference type="ARBA" id="ARBA00022692"/>
    </source>
</evidence>
<evidence type="ECO:0000256" key="6">
    <source>
        <dbReference type="ARBA" id="ARBA00022989"/>
    </source>
</evidence>
<protein>
    <submittedName>
        <fullName evidence="11">Uncharacterized protein</fullName>
    </submittedName>
</protein>
<comment type="caution">
    <text evidence="11">The sequence shown here is derived from an EMBL/GenBank/DDBJ whole genome shotgun (WGS) entry which is preliminary data.</text>
</comment>
<feature type="domain" description="ABC transmembrane type-1" evidence="10">
    <location>
        <begin position="1"/>
        <end position="201"/>
    </location>
</feature>
<evidence type="ECO:0000259" key="10">
    <source>
        <dbReference type="PROSITE" id="PS50929"/>
    </source>
</evidence>
<name>A0ABP1RZP0_9HEXA</name>
<keyword evidence="4" id="KW-0547">Nucleotide-binding</keyword>
<dbReference type="InterPro" id="IPR036640">
    <property type="entry name" value="ABC1_TM_sf"/>
</dbReference>
<dbReference type="SUPFAM" id="SSF52540">
    <property type="entry name" value="P-loop containing nucleoside triphosphate hydrolases"/>
    <property type="match status" value="1"/>
</dbReference>
<evidence type="ECO:0000259" key="9">
    <source>
        <dbReference type="PROSITE" id="PS50893"/>
    </source>
</evidence>
<dbReference type="PANTHER" id="PTHR24223:SF415">
    <property type="entry name" value="FI20190P1"/>
    <property type="match status" value="1"/>
</dbReference>
<dbReference type="Pfam" id="PF00005">
    <property type="entry name" value="ABC_tran"/>
    <property type="match status" value="1"/>
</dbReference>
<dbReference type="Gene3D" id="1.20.1560.10">
    <property type="entry name" value="ABC transporter type 1, transmembrane domain"/>
    <property type="match status" value="1"/>
</dbReference>
<keyword evidence="6 8" id="KW-1133">Transmembrane helix</keyword>
<feature type="transmembrane region" description="Helical" evidence="8">
    <location>
        <begin position="54"/>
        <end position="73"/>
    </location>
</feature>
<evidence type="ECO:0000256" key="8">
    <source>
        <dbReference type="SAM" id="Phobius"/>
    </source>
</evidence>
<dbReference type="InterPro" id="IPR011527">
    <property type="entry name" value="ABC1_TM_dom"/>
</dbReference>
<dbReference type="InterPro" id="IPR050173">
    <property type="entry name" value="ABC_transporter_C-like"/>
</dbReference>
<feature type="transmembrane region" description="Helical" evidence="8">
    <location>
        <begin position="166"/>
        <end position="186"/>
    </location>
</feature>
<dbReference type="InterPro" id="IPR044726">
    <property type="entry name" value="ABCC_6TM_D2"/>
</dbReference>
<feature type="domain" description="ABC transporter" evidence="9">
    <location>
        <begin position="227"/>
        <end position="460"/>
    </location>
</feature>
<dbReference type="SUPFAM" id="SSF90123">
    <property type="entry name" value="ABC transporter transmembrane region"/>
    <property type="match status" value="1"/>
</dbReference>
<dbReference type="PANTHER" id="PTHR24223">
    <property type="entry name" value="ATP-BINDING CASSETTE SUB-FAMILY C"/>
    <property type="match status" value="1"/>
</dbReference>
<keyword evidence="7 8" id="KW-0472">Membrane</keyword>
<feature type="transmembrane region" description="Helical" evidence="8">
    <location>
        <begin position="26"/>
        <end position="48"/>
    </location>
</feature>
<evidence type="ECO:0000313" key="12">
    <source>
        <dbReference type="Proteomes" id="UP001642540"/>
    </source>
</evidence>
<dbReference type="CDD" id="cd03244">
    <property type="entry name" value="ABCC_MRP_domain2"/>
    <property type="match status" value="1"/>
</dbReference>
<dbReference type="InterPro" id="IPR003439">
    <property type="entry name" value="ABC_transporter-like_ATP-bd"/>
</dbReference>
<dbReference type="Pfam" id="PF00664">
    <property type="entry name" value="ABC_membrane"/>
    <property type="match status" value="1"/>
</dbReference>
<evidence type="ECO:0000313" key="11">
    <source>
        <dbReference type="EMBL" id="CAL8139528.1"/>
    </source>
</evidence>
<dbReference type="Proteomes" id="UP001642540">
    <property type="component" value="Unassembled WGS sequence"/>
</dbReference>
<dbReference type="Gene3D" id="3.40.50.300">
    <property type="entry name" value="P-loop containing nucleotide triphosphate hydrolases"/>
    <property type="match status" value="1"/>
</dbReference>
<keyword evidence="2" id="KW-0813">Transport</keyword>
<comment type="subcellular location">
    <subcellularLocation>
        <location evidence="1">Membrane</location>
        <topology evidence="1">Multi-pass membrane protein</topology>
    </subcellularLocation>
</comment>
<accession>A0ABP1RZP0</accession>
<evidence type="ECO:0000256" key="1">
    <source>
        <dbReference type="ARBA" id="ARBA00004141"/>
    </source>
</evidence>
<dbReference type="PROSITE" id="PS50929">
    <property type="entry name" value="ABC_TM1F"/>
    <property type="match status" value="1"/>
</dbReference>
<evidence type="ECO:0000256" key="5">
    <source>
        <dbReference type="ARBA" id="ARBA00022840"/>
    </source>
</evidence>